<evidence type="ECO:0000256" key="9">
    <source>
        <dbReference type="ARBA" id="ARBA00025617"/>
    </source>
</evidence>
<evidence type="ECO:0000256" key="8">
    <source>
        <dbReference type="ARBA" id="ARBA00023242"/>
    </source>
</evidence>
<feature type="domain" description="Transcription elongation factor Eaf N-terminal" evidence="11">
    <location>
        <begin position="13"/>
        <end position="105"/>
    </location>
</feature>
<evidence type="ECO:0000256" key="2">
    <source>
        <dbReference type="ARBA" id="ARBA00007798"/>
    </source>
</evidence>
<evidence type="ECO:0000256" key="7">
    <source>
        <dbReference type="ARBA" id="ARBA00023163"/>
    </source>
</evidence>
<keyword evidence="6" id="KW-0010">Activator</keyword>
<organism evidence="12">
    <name type="scientific">Aceria tosichella</name>
    <name type="common">wheat curl mite</name>
    <dbReference type="NCBI Taxonomy" id="561515"/>
    <lineage>
        <taxon>Eukaryota</taxon>
        <taxon>Metazoa</taxon>
        <taxon>Ecdysozoa</taxon>
        <taxon>Arthropoda</taxon>
        <taxon>Chelicerata</taxon>
        <taxon>Arachnida</taxon>
        <taxon>Acari</taxon>
        <taxon>Acariformes</taxon>
        <taxon>Trombidiformes</taxon>
        <taxon>Prostigmata</taxon>
        <taxon>Eupodina</taxon>
        <taxon>Eriophyoidea</taxon>
        <taxon>Eriophyidae</taxon>
        <taxon>Eriophyinae</taxon>
        <taxon>Aceriini</taxon>
        <taxon>Aceria</taxon>
    </lineage>
</organism>
<feature type="region of interest" description="Disordered" evidence="10">
    <location>
        <begin position="105"/>
        <end position="144"/>
    </location>
</feature>
<reference evidence="12" key="1">
    <citation type="submission" date="2018-10" db="EMBL/GenBank/DDBJ databases">
        <title>Transcriptome assembly of Aceria tosichella (Wheat curl mite) Type 2.</title>
        <authorList>
            <person name="Scully E.D."/>
            <person name="Geib S.M."/>
            <person name="Palmer N.A."/>
            <person name="Gupta A.K."/>
            <person name="Sarath G."/>
            <person name="Tatineni S."/>
        </authorList>
    </citation>
    <scope>NUCLEOTIDE SEQUENCE</scope>
    <source>
        <strain evidence="12">LincolnNE</strain>
    </source>
</reference>
<dbReference type="GO" id="GO:0006368">
    <property type="term" value="P:transcription elongation by RNA polymerase II"/>
    <property type="evidence" value="ECO:0007669"/>
    <property type="project" value="InterPro"/>
</dbReference>
<accession>A0A6G1SH62</accession>
<evidence type="ECO:0000256" key="5">
    <source>
        <dbReference type="ARBA" id="ARBA00023015"/>
    </source>
</evidence>
<evidence type="ECO:0000259" key="11">
    <source>
        <dbReference type="Pfam" id="PF09816"/>
    </source>
</evidence>
<feature type="compositionally biased region" description="Low complexity" evidence="10">
    <location>
        <begin position="169"/>
        <end position="207"/>
    </location>
</feature>
<comment type="subcellular location">
    <subcellularLocation>
        <location evidence="1">Nucleus</location>
    </subcellularLocation>
</comment>
<comment type="similarity">
    <text evidence="2">Belongs to the EAF family.</text>
</comment>
<keyword evidence="7" id="KW-0804">Transcription</keyword>
<dbReference type="PANTHER" id="PTHR15970">
    <property type="entry name" value="ELL-ASSOCIATED FACTOR EAF"/>
    <property type="match status" value="1"/>
</dbReference>
<name>A0A6G1SH62_9ACAR</name>
<comment type="function">
    <text evidence="9">Promotes transcriptional elongation by Su(Tpl)/ELL. Essential for development.</text>
</comment>
<keyword evidence="5" id="KW-0805">Transcription regulation</keyword>
<gene>
    <name evidence="12" type="primary">EAF2</name>
    <name evidence="12" type="ORF">g.19111</name>
</gene>
<keyword evidence="8" id="KW-0539">Nucleus</keyword>
<dbReference type="Pfam" id="PF09816">
    <property type="entry name" value="EAF"/>
    <property type="match status" value="1"/>
</dbReference>
<evidence type="ECO:0000256" key="4">
    <source>
        <dbReference type="ARBA" id="ARBA00022553"/>
    </source>
</evidence>
<dbReference type="InterPro" id="IPR027093">
    <property type="entry name" value="EAF_fam"/>
</dbReference>
<dbReference type="GO" id="GO:0003711">
    <property type="term" value="F:transcription elongation factor activity"/>
    <property type="evidence" value="ECO:0007669"/>
    <property type="project" value="TreeGrafter"/>
</dbReference>
<evidence type="ECO:0000313" key="12">
    <source>
        <dbReference type="EMBL" id="MDE49748.1"/>
    </source>
</evidence>
<evidence type="ECO:0000256" key="10">
    <source>
        <dbReference type="SAM" id="MobiDB-lite"/>
    </source>
</evidence>
<feature type="compositionally biased region" description="Low complexity" evidence="10">
    <location>
        <begin position="113"/>
        <end position="135"/>
    </location>
</feature>
<dbReference type="GO" id="GO:0032783">
    <property type="term" value="C:super elongation complex"/>
    <property type="evidence" value="ECO:0007669"/>
    <property type="project" value="InterPro"/>
</dbReference>
<dbReference type="EMBL" id="GGYP01004977">
    <property type="protein sequence ID" value="MDE49748.1"/>
    <property type="molecule type" value="Transcribed_RNA"/>
</dbReference>
<dbReference type="InterPro" id="IPR019194">
    <property type="entry name" value="Tscrpt_elong_fac_Eaf_N"/>
</dbReference>
<evidence type="ECO:0000256" key="6">
    <source>
        <dbReference type="ARBA" id="ARBA00023159"/>
    </source>
</evidence>
<protein>
    <recommendedName>
        <fullName evidence="3">Ell-associated factor Eaf</fullName>
    </recommendedName>
</protein>
<dbReference type="AlphaFoldDB" id="A0A6G1SH62"/>
<sequence length="234" mass="24385">MTHHCFTNKEFQLKRSQDRHQYHTLRYDFKPASVNSDESAALELTQNGQVTIKAPNVGGSSAKYTVFKGQRRPHVKECLLVIDNRTGEMVLQKLSDNITVKATRAIGGGSGNGNVNSNGNSNSNSSSNSNSNGNGTSNGNGIGGIVSGTGGGGITTTNPILMKANRALASSGPPVSGASGPTNFTNNNNNIINQNGHQLSEESSSSSNDDDYSSDSSSSSSSSSDPSSDEGFTF</sequence>
<feature type="compositionally biased region" description="Low complexity" evidence="10">
    <location>
        <begin position="214"/>
        <end position="234"/>
    </location>
</feature>
<proteinExistence type="inferred from homology"/>
<dbReference type="PANTHER" id="PTHR15970:SF2">
    <property type="entry name" value="ELL-ASSOCIATED FACTOR EAF"/>
    <property type="match status" value="1"/>
</dbReference>
<evidence type="ECO:0000256" key="3">
    <source>
        <dbReference type="ARBA" id="ARBA00021452"/>
    </source>
</evidence>
<feature type="region of interest" description="Disordered" evidence="10">
    <location>
        <begin position="169"/>
        <end position="234"/>
    </location>
</feature>
<evidence type="ECO:0000256" key="1">
    <source>
        <dbReference type="ARBA" id="ARBA00004123"/>
    </source>
</evidence>
<keyword evidence="4" id="KW-0597">Phosphoprotein</keyword>